<name>A0A2G9QEU7_AQUCT</name>
<feature type="region of interest" description="Disordered" evidence="1">
    <location>
        <begin position="41"/>
        <end position="67"/>
    </location>
</feature>
<organism evidence="2 3">
    <name type="scientific">Aquarana catesbeiana</name>
    <name type="common">American bullfrog</name>
    <name type="synonym">Rana catesbeiana</name>
    <dbReference type="NCBI Taxonomy" id="8400"/>
    <lineage>
        <taxon>Eukaryota</taxon>
        <taxon>Metazoa</taxon>
        <taxon>Chordata</taxon>
        <taxon>Craniata</taxon>
        <taxon>Vertebrata</taxon>
        <taxon>Euteleostomi</taxon>
        <taxon>Amphibia</taxon>
        <taxon>Batrachia</taxon>
        <taxon>Anura</taxon>
        <taxon>Neobatrachia</taxon>
        <taxon>Ranoidea</taxon>
        <taxon>Ranidae</taxon>
        <taxon>Aquarana</taxon>
    </lineage>
</organism>
<evidence type="ECO:0000313" key="3">
    <source>
        <dbReference type="Proteomes" id="UP000228934"/>
    </source>
</evidence>
<dbReference type="EMBL" id="KZ059630">
    <property type="protein sequence ID" value="PIO14132.1"/>
    <property type="molecule type" value="Genomic_DNA"/>
</dbReference>
<evidence type="ECO:0000256" key="1">
    <source>
        <dbReference type="SAM" id="MobiDB-lite"/>
    </source>
</evidence>
<accession>A0A2G9QEU7</accession>
<evidence type="ECO:0000313" key="2">
    <source>
        <dbReference type="EMBL" id="PIO14132.1"/>
    </source>
</evidence>
<keyword evidence="3" id="KW-1185">Reference proteome</keyword>
<dbReference type="Proteomes" id="UP000228934">
    <property type="component" value="Unassembled WGS sequence"/>
</dbReference>
<feature type="compositionally biased region" description="Basic and acidic residues" evidence="1">
    <location>
        <begin position="51"/>
        <end position="67"/>
    </location>
</feature>
<sequence>MQKVQEDYVRNNNEQCKRIQGFMPEVEKLRKEIAAAAAASWRAQEDTFQSPREKDMKSRMKLEEKCG</sequence>
<dbReference type="AlphaFoldDB" id="A0A2G9QEU7"/>
<proteinExistence type="predicted"/>
<gene>
    <name evidence="2" type="ORF">AB205_0063310</name>
</gene>
<protein>
    <submittedName>
        <fullName evidence="2">Uncharacterized protein</fullName>
    </submittedName>
</protein>
<feature type="non-terminal residue" evidence="2">
    <location>
        <position position="67"/>
    </location>
</feature>
<reference evidence="3" key="1">
    <citation type="journal article" date="2017" name="Nat. Commun.">
        <title>The North American bullfrog draft genome provides insight into hormonal regulation of long noncoding RNA.</title>
        <authorList>
            <person name="Hammond S.A."/>
            <person name="Warren R.L."/>
            <person name="Vandervalk B.P."/>
            <person name="Kucuk E."/>
            <person name="Khan H."/>
            <person name="Gibb E.A."/>
            <person name="Pandoh P."/>
            <person name="Kirk H."/>
            <person name="Zhao Y."/>
            <person name="Jones M."/>
            <person name="Mungall A.J."/>
            <person name="Coope R."/>
            <person name="Pleasance S."/>
            <person name="Moore R.A."/>
            <person name="Holt R.A."/>
            <person name="Round J.M."/>
            <person name="Ohora S."/>
            <person name="Walle B.V."/>
            <person name="Veldhoen N."/>
            <person name="Helbing C.C."/>
            <person name="Birol I."/>
        </authorList>
    </citation>
    <scope>NUCLEOTIDE SEQUENCE [LARGE SCALE GENOMIC DNA]</scope>
</reference>